<dbReference type="Pfam" id="PF02620">
    <property type="entry name" value="YceD"/>
    <property type="match status" value="1"/>
</dbReference>
<dbReference type="RefSeq" id="WP_209846814.1">
    <property type="nucleotide sequence ID" value="NZ_CBCRVE010000002.1"/>
</dbReference>
<protein>
    <recommendedName>
        <fullName evidence="3">DUF177 domain-containing protein</fullName>
    </recommendedName>
</protein>
<proteinExistence type="predicted"/>
<sequence>MHFQFKKVANSDHGLHLHQTIDVSGIVQDRKDVTAISPLIVDLTATSSVQDIVQVQGKLSADVDMICSRCLKPVKEHISIDFHEQFKQSDKAEELQEDEDEDINFVDEDIVDLRPYIEEYVLFHIPFAPVCEESCKGLCPSCGTNLNEHTCGCSTERIDPRLAGLKDFFNK</sequence>
<comment type="caution">
    <text evidence="1">The sequence shown here is derived from an EMBL/GenBank/DDBJ whole genome shotgun (WGS) entry which is preliminary data.</text>
</comment>
<dbReference type="EMBL" id="JAGGKP010000001">
    <property type="protein sequence ID" value="MBP1936467.1"/>
    <property type="molecule type" value="Genomic_DNA"/>
</dbReference>
<organism evidence="1 2">
    <name type="scientific">Paenibacillus sediminis</name>
    <dbReference type="NCBI Taxonomy" id="664909"/>
    <lineage>
        <taxon>Bacteria</taxon>
        <taxon>Bacillati</taxon>
        <taxon>Bacillota</taxon>
        <taxon>Bacilli</taxon>
        <taxon>Bacillales</taxon>
        <taxon>Paenibacillaceae</taxon>
        <taxon>Paenibacillus</taxon>
    </lineage>
</organism>
<evidence type="ECO:0000313" key="2">
    <source>
        <dbReference type="Proteomes" id="UP001519273"/>
    </source>
</evidence>
<dbReference type="Proteomes" id="UP001519273">
    <property type="component" value="Unassembled WGS sequence"/>
</dbReference>
<keyword evidence="2" id="KW-1185">Reference proteome</keyword>
<evidence type="ECO:0000313" key="1">
    <source>
        <dbReference type="EMBL" id="MBP1936467.1"/>
    </source>
</evidence>
<evidence type="ECO:0008006" key="3">
    <source>
        <dbReference type="Google" id="ProtNLM"/>
    </source>
</evidence>
<accession>A0ABS4H1R1</accession>
<name>A0ABS4H1R1_9BACL</name>
<reference evidence="1 2" key="1">
    <citation type="submission" date="2021-03" db="EMBL/GenBank/DDBJ databases">
        <title>Genomic Encyclopedia of Type Strains, Phase IV (KMG-IV): sequencing the most valuable type-strain genomes for metagenomic binning, comparative biology and taxonomic classification.</title>
        <authorList>
            <person name="Goeker M."/>
        </authorList>
    </citation>
    <scope>NUCLEOTIDE SEQUENCE [LARGE SCALE GENOMIC DNA]</scope>
    <source>
        <strain evidence="1 2">DSM 23491</strain>
    </source>
</reference>
<dbReference type="InterPro" id="IPR003772">
    <property type="entry name" value="YceD"/>
</dbReference>
<dbReference type="PANTHER" id="PTHR34374">
    <property type="entry name" value="LARGE RIBOSOMAL RNA SUBUNIT ACCUMULATION PROTEIN YCED HOMOLOG 1, CHLOROPLASTIC"/>
    <property type="match status" value="1"/>
</dbReference>
<dbReference type="PANTHER" id="PTHR34374:SF1">
    <property type="entry name" value="LARGE RIBOSOMAL RNA SUBUNIT ACCUMULATION PROTEIN YCED HOMOLOG 1, CHLOROPLASTIC"/>
    <property type="match status" value="1"/>
</dbReference>
<gene>
    <name evidence="1" type="ORF">J2Z20_001328</name>
</gene>